<feature type="region of interest" description="Disordered" evidence="2">
    <location>
        <begin position="40"/>
        <end position="59"/>
    </location>
</feature>
<feature type="domain" description="Ubiquitin-like" evidence="3">
    <location>
        <begin position="149"/>
        <end position="223"/>
    </location>
</feature>
<dbReference type="InterPro" id="IPR029071">
    <property type="entry name" value="Ubiquitin-like_domsf"/>
</dbReference>
<proteinExistence type="predicted"/>
<accession>A0AAN9I6Z0</accession>
<evidence type="ECO:0000256" key="1">
    <source>
        <dbReference type="SAM" id="Coils"/>
    </source>
</evidence>
<evidence type="ECO:0000313" key="5">
    <source>
        <dbReference type="Proteomes" id="UP001372338"/>
    </source>
</evidence>
<feature type="coiled-coil region" evidence="1">
    <location>
        <begin position="95"/>
        <end position="122"/>
    </location>
</feature>
<dbReference type="Gene3D" id="3.10.20.90">
    <property type="entry name" value="Phosphatidylinositol 3-kinase Catalytic Subunit, Chain A, domain 1"/>
    <property type="match status" value="1"/>
</dbReference>
<protein>
    <recommendedName>
        <fullName evidence="3">Ubiquitin-like domain-containing protein</fullName>
    </recommendedName>
</protein>
<evidence type="ECO:0000313" key="4">
    <source>
        <dbReference type="EMBL" id="KAK7269813.1"/>
    </source>
</evidence>
<sequence length="223" mass="25197">MDPDTEEFDPLFDYSRTLPNQLLCLDDDDEDEDVFCGAKKKRKTSKNVGDEKKKKKTDVKGVQVVDLEDSDDDWLPPPPKVSCDAKKLTEEDSTLKKLRLKKQELVSLAESAKKMLKTVEETAKIEISNSLQSSEDGICEETSKPAERAKILISVQDKSETKQIRMFVDDKFERIVKSYADKMKCDLKQIVLAFDGDKISSSDTPASLGMEENDIIEVHVKSN</sequence>
<name>A0AAN9I6Z0_CROPI</name>
<dbReference type="AlphaFoldDB" id="A0AAN9I6Z0"/>
<keyword evidence="5" id="KW-1185">Reference proteome</keyword>
<reference evidence="4 5" key="1">
    <citation type="submission" date="2024-01" db="EMBL/GenBank/DDBJ databases">
        <title>The genomes of 5 underutilized Papilionoideae crops provide insights into root nodulation and disease resistanc.</title>
        <authorList>
            <person name="Yuan L."/>
        </authorList>
    </citation>
    <scope>NUCLEOTIDE SEQUENCE [LARGE SCALE GENOMIC DNA]</scope>
    <source>
        <strain evidence="4">ZHUSHIDOU_FW_LH</strain>
        <tissue evidence="4">Leaf</tissue>
    </source>
</reference>
<organism evidence="4 5">
    <name type="scientific">Crotalaria pallida</name>
    <name type="common">Smooth rattlebox</name>
    <name type="synonym">Crotalaria striata</name>
    <dbReference type="NCBI Taxonomy" id="3830"/>
    <lineage>
        <taxon>Eukaryota</taxon>
        <taxon>Viridiplantae</taxon>
        <taxon>Streptophyta</taxon>
        <taxon>Embryophyta</taxon>
        <taxon>Tracheophyta</taxon>
        <taxon>Spermatophyta</taxon>
        <taxon>Magnoliopsida</taxon>
        <taxon>eudicotyledons</taxon>
        <taxon>Gunneridae</taxon>
        <taxon>Pentapetalae</taxon>
        <taxon>rosids</taxon>
        <taxon>fabids</taxon>
        <taxon>Fabales</taxon>
        <taxon>Fabaceae</taxon>
        <taxon>Papilionoideae</taxon>
        <taxon>50 kb inversion clade</taxon>
        <taxon>genistoids sensu lato</taxon>
        <taxon>core genistoids</taxon>
        <taxon>Crotalarieae</taxon>
        <taxon>Crotalaria</taxon>
    </lineage>
</organism>
<evidence type="ECO:0000259" key="3">
    <source>
        <dbReference type="PROSITE" id="PS50053"/>
    </source>
</evidence>
<dbReference type="Pfam" id="PF11976">
    <property type="entry name" value="Rad60-SLD"/>
    <property type="match status" value="1"/>
</dbReference>
<dbReference type="CDD" id="cd01763">
    <property type="entry name" value="Ubl_SUMO_like"/>
    <property type="match status" value="1"/>
</dbReference>
<dbReference type="Proteomes" id="UP001372338">
    <property type="component" value="Unassembled WGS sequence"/>
</dbReference>
<dbReference type="EMBL" id="JAYWIO010000004">
    <property type="protein sequence ID" value="KAK7269813.1"/>
    <property type="molecule type" value="Genomic_DNA"/>
</dbReference>
<dbReference type="PANTHER" id="PTHR47813:SF2">
    <property type="entry name" value="UBIQUITIN-LIKE SUPERFAMILY PROTEIN"/>
    <property type="match status" value="1"/>
</dbReference>
<comment type="caution">
    <text evidence="4">The sequence shown here is derived from an EMBL/GenBank/DDBJ whole genome shotgun (WGS) entry which is preliminary data.</text>
</comment>
<dbReference type="PANTHER" id="PTHR47813">
    <property type="entry name" value="UBIQUITIN-LIKE SUPERFAMILY PROTEIN"/>
    <property type="match status" value="1"/>
</dbReference>
<evidence type="ECO:0000256" key="2">
    <source>
        <dbReference type="SAM" id="MobiDB-lite"/>
    </source>
</evidence>
<gene>
    <name evidence="4" type="ORF">RIF29_22565</name>
</gene>
<dbReference type="SUPFAM" id="SSF54236">
    <property type="entry name" value="Ubiquitin-like"/>
    <property type="match status" value="1"/>
</dbReference>
<dbReference type="InterPro" id="IPR000626">
    <property type="entry name" value="Ubiquitin-like_dom"/>
</dbReference>
<dbReference type="PROSITE" id="PS50053">
    <property type="entry name" value="UBIQUITIN_2"/>
    <property type="match status" value="1"/>
</dbReference>
<dbReference type="InterPro" id="IPR022617">
    <property type="entry name" value="Rad60/SUMO-like_dom"/>
</dbReference>
<keyword evidence="1" id="KW-0175">Coiled coil</keyword>